<name>T1GAG3_MEGSC</name>
<dbReference type="EnsemblMetazoa" id="MESCA000219-RA">
    <property type="protein sequence ID" value="MESCA000219-PA"/>
    <property type="gene ID" value="MESCA000219"/>
</dbReference>
<keyword evidence="1" id="KW-0732">Signal</keyword>
<proteinExistence type="predicted"/>
<reference evidence="2" key="2">
    <citation type="submission" date="2015-06" db="UniProtKB">
        <authorList>
            <consortium name="EnsemblMetazoa"/>
        </authorList>
    </citation>
    <scope>IDENTIFICATION</scope>
</reference>
<dbReference type="HOGENOM" id="CLU_1998247_0_0_1"/>
<feature type="chain" id="PRO_5004577209" evidence="1">
    <location>
        <begin position="26"/>
        <end position="125"/>
    </location>
</feature>
<dbReference type="STRING" id="36166.T1GAG3"/>
<evidence type="ECO:0000313" key="2">
    <source>
        <dbReference type="EnsemblMetazoa" id="MESCA000219-PA"/>
    </source>
</evidence>
<evidence type="ECO:0000313" key="3">
    <source>
        <dbReference type="Proteomes" id="UP000015102"/>
    </source>
</evidence>
<reference evidence="3" key="1">
    <citation type="submission" date="2013-02" db="EMBL/GenBank/DDBJ databases">
        <authorList>
            <person name="Hughes D."/>
        </authorList>
    </citation>
    <scope>NUCLEOTIDE SEQUENCE</scope>
    <source>
        <strain>Durham</strain>
        <strain evidence="3">NC isolate 2 -- Noor lab</strain>
    </source>
</reference>
<organism evidence="2 3">
    <name type="scientific">Megaselia scalaris</name>
    <name type="common">Humpbacked fly</name>
    <name type="synonym">Phora scalaris</name>
    <dbReference type="NCBI Taxonomy" id="36166"/>
    <lineage>
        <taxon>Eukaryota</taxon>
        <taxon>Metazoa</taxon>
        <taxon>Ecdysozoa</taxon>
        <taxon>Arthropoda</taxon>
        <taxon>Hexapoda</taxon>
        <taxon>Insecta</taxon>
        <taxon>Pterygota</taxon>
        <taxon>Neoptera</taxon>
        <taxon>Endopterygota</taxon>
        <taxon>Diptera</taxon>
        <taxon>Brachycera</taxon>
        <taxon>Muscomorpha</taxon>
        <taxon>Platypezoidea</taxon>
        <taxon>Phoridae</taxon>
        <taxon>Megaseliini</taxon>
        <taxon>Megaselia</taxon>
    </lineage>
</organism>
<evidence type="ECO:0000256" key="1">
    <source>
        <dbReference type="SAM" id="SignalP"/>
    </source>
</evidence>
<dbReference type="AlphaFoldDB" id="T1GAG3"/>
<feature type="signal peptide" evidence="1">
    <location>
        <begin position="1"/>
        <end position="25"/>
    </location>
</feature>
<protein>
    <submittedName>
        <fullName evidence="2">Uncharacterized protein</fullName>
    </submittedName>
</protein>
<dbReference type="EMBL" id="CAQQ02390712">
    <property type="status" value="NOT_ANNOTATED_CDS"/>
    <property type="molecule type" value="Genomic_DNA"/>
</dbReference>
<keyword evidence="3" id="KW-1185">Reference proteome</keyword>
<dbReference type="Proteomes" id="UP000015102">
    <property type="component" value="Unassembled WGS sequence"/>
</dbReference>
<sequence length="125" mass="13948">IQNQKPFHFQLFGVALASAAPVAGGEGKYTHGSYDNGKYNPKTRNSGRYVHDVMPYMHIRIYHHIPNPYDGGYGPYFGIQNPYVHDGRGTYVPPPVSTRAPQYIDIPVPAIKLEYGFPDISPKAN</sequence>
<accession>T1GAG3</accession>